<sequence length="141" mass="15570">MVQPQVVAAFLVGEGAAQRRRPRKRKAPEEEARRNGGRRDRAILWKRKKCVTPEHRGTPVAPVHAPVASVLRRGSVDAIDDTWRTSSYSSSRGGSCVEVADTVMHGAAVRDAQNRHLAQLDFSSPEWTAFTHAVRSGVFDN</sequence>
<name>A0AA97M2B3_9ACTN</name>
<protein>
    <submittedName>
        <fullName evidence="3">DUF397 domain-containing protein</fullName>
    </submittedName>
</protein>
<feature type="compositionally biased region" description="Basic and acidic residues" evidence="1">
    <location>
        <begin position="27"/>
        <end position="40"/>
    </location>
</feature>
<dbReference type="Proteomes" id="UP000265719">
    <property type="component" value="Chromosome"/>
</dbReference>
<gene>
    <name evidence="3" type="ORF">NI17_013505</name>
</gene>
<dbReference type="AlphaFoldDB" id="A0AA97M2B3"/>
<dbReference type="InterPro" id="IPR007278">
    <property type="entry name" value="DUF397"/>
</dbReference>
<dbReference type="EMBL" id="CP063196">
    <property type="protein sequence ID" value="UOE17890.1"/>
    <property type="molecule type" value="Genomic_DNA"/>
</dbReference>
<keyword evidence="4" id="KW-1185">Reference proteome</keyword>
<evidence type="ECO:0000313" key="4">
    <source>
        <dbReference type="Proteomes" id="UP000265719"/>
    </source>
</evidence>
<proteinExistence type="predicted"/>
<feature type="domain" description="DUF397" evidence="2">
    <location>
        <begin position="82"/>
        <end position="135"/>
    </location>
</feature>
<reference evidence="3" key="1">
    <citation type="submission" date="2020-10" db="EMBL/GenBank/DDBJ databases">
        <title>De novo genome project of the cellulose decomposer Thermobifida halotolerans type strain.</title>
        <authorList>
            <person name="Nagy I."/>
            <person name="Horvath B."/>
            <person name="Kukolya J."/>
            <person name="Nagy I."/>
            <person name="Orsini M."/>
        </authorList>
    </citation>
    <scope>NUCLEOTIDE SEQUENCE</scope>
    <source>
        <strain evidence="3">DSM 44931</strain>
    </source>
</reference>
<evidence type="ECO:0000313" key="3">
    <source>
        <dbReference type="EMBL" id="UOE17890.1"/>
    </source>
</evidence>
<feature type="region of interest" description="Disordered" evidence="1">
    <location>
        <begin position="12"/>
        <end position="40"/>
    </location>
</feature>
<dbReference type="KEGG" id="thao:NI17_013505"/>
<accession>A0AA97M2B3</accession>
<evidence type="ECO:0000256" key="1">
    <source>
        <dbReference type="SAM" id="MobiDB-lite"/>
    </source>
</evidence>
<dbReference type="Pfam" id="PF04149">
    <property type="entry name" value="DUF397"/>
    <property type="match status" value="1"/>
</dbReference>
<organism evidence="3 4">
    <name type="scientific">Thermobifida halotolerans</name>
    <dbReference type="NCBI Taxonomy" id="483545"/>
    <lineage>
        <taxon>Bacteria</taxon>
        <taxon>Bacillati</taxon>
        <taxon>Actinomycetota</taxon>
        <taxon>Actinomycetes</taxon>
        <taxon>Streptosporangiales</taxon>
        <taxon>Nocardiopsidaceae</taxon>
        <taxon>Thermobifida</taxon>
    </lineage>
</organism>
<evidence type="ECO:0000259" key="2">
    <source>
        <dbReference type="Pfam" id="PF04149"/>
    </source>
</evidence>